<accession>A0ABT5H8Q3</accession>
<dbReference type="InterPro" id="IPR015927">
    <property type="entry name" value="Peptidase_S24_S26A/B/C"/>
</dbReference>
<evidence type="ECO:0000313" key="5">
    <source>
        <dbReference type="EMBL" id="MDC7136296.1"/>
    </source>
</evidence>
<keyword evidence="2" id="KW-0238">DNA-binding</keyword>
<organism evidence="5 6">
    <name type="scientific">Bacteroides zhangwenhongii</name>
    <dbReference type="NCBI Taxonomy" id="2650157"/>
    <lineage>
        <taxon>Bacteria</taxon>
        <taxon>Pseudomonadati</taxon>
        <taxon>Bacteroidota</taxon>
        <taxon>Bacteroidia</taxon>
        <taxon>Bacteroidales</taxon>
        <taxon>Bacteroidaceae</taxon>
        <taxon>Bacteroides</taxon>
    </lineage>
</organism>
<dbReference type="InterPro" id="IPR036286">
    <property type="entry name" value="LexA/Signal_pep-like_sf"/>
</dbReference>
<dbReference type="RefSeq" id="WP_272720211.1">
    <property type="nucleotide sequence ID" value="NZ_JAQPYS010000052.1"/>
</dbReference>
<dbReference type="InterPro" id="IPR039418">
    <property type="entry name" value="LexA-like"/>
</dbReference>
<comment type="caution">
    <text evidence="5">The sequence shown here is derived from an EMBL/GenBank/DDBJ whole genome shotgun (WGS) entry which is preliminary data.</text>
</comment>
<dbReference type="EMBL" id="JAQPYS010000052">
    <property type="protein sequence ID" value="MDC7136296.1"/>
    <property type="molecule type" value="Genomic_DNA"/>
</dbReference>
<name>A0ABT5H8Q3_9BACE</name>
<evidence type="ECO:0000256" key="1">
    <source>
        <dbReference type="ARBA" id="ARBA00023015"/>
    </source>
</evidence>
<evidence type="ECO:0000256" key="3">
    <source>
        <dbReference type="ARBA" id="ARBA00023163"/>
    </source>
</evidence>
<evidence type="ECO:0000256" key="2">
    <source>
        <dbReference type="ARBA" id="ARBA00023125"/>
    </source>
</evidence>
<feature type="domain" description="Peptidase S24/S26A/S26B/S26C" evidence="4">
    <location>
        <begin position="146"/>
        <end position="254"/>
    </location>
</feature>
<reference evidence="5 6" key="1">
    <citation type="submission" date="2023-01" db="EMBL/GenBank/DDBJ databases">
        <title>Exploring GABA producing Bacteroides strains toward improving mental health.</title>
        <authorList>
            <person name="Yousuf B."/>
            <person name="Bouhlel N.E."/>
            <person name="Mottawea W."/>
            <person name="Hammami R."/>
        </authorList>
    </citation>
    <scope>NUCLEOTIDE SEQUENCE [LARGE SCALE GENOMIC DNA]</scope>
    <source>
        <strain evidence="5 6">UO.H1054</strain>
    </source>
</reference>
<keyword evidence="1" id="KW-0805">Transcription regulation</keyword>
<dbReference type="CDD" id="cd06529">
    <property type="entry name" value="S24_LexA-like"/>
    <property type="match status" value="1"/>
</dbReference>
<proteinExistence type="predicted"/>
<sequence length="270" mass="30367">MGAKQNLKQYLSKKGISPAQFYRDSGLSNGFLNQGDNISSNNIEIIISLYPDLNIFWLISSKGEMLNASNSDNKKTHSSIHLLDEEENNIQTCTKNNNVKSTYFPHKDKEQYLNVDLEICRTSTDLANKLLNNESETSIPFYDLPVSAGSLGILDAENANITVPAGYIKLPVFRGCEAIFPIIGISMEPLVHSGDWIGVKSIDNLSRSWDFIQTGVIYLIITREDRMIKFIEKSDDDDFIICSSPNYHPFKVYKGDILNIYRVKAVARGL</sequence>
<evidence type="ECO:0000259" key="4">
    <source>
        <dbReference type="Pfam" id="PF00717"/>
    </source>
</evidence>
<gene>
    <name evidence="5" type="ORF">PQG98_08065</name>
</gene>
<dbReference type="SUPFAM" id="SSF51306">
    <property type="entry name" value="LexA/Signal peptidase"/>
    <property type="match status" value="1"/>
</dbReference>
<evidence type="ECO:0000313" key="6">
    <source>
        <dbReference type="Proteomes" id="UP001215398"/>
    </source>
</evidence>
<dbReference type="Pfam" id="PF00717">
    <property type="entry name" value="Peptidase_S24"/>
    <property type="match status" value="1"/>
</dbReference>
<protein>
    <submittedName>
        <fullName evidence="5">S24 family peptidase</fullName>
    </submittedName>
</protein>
<dbReference type="Proteomes" id="UP001215398">
    <property type="component" value="Unassembled WGS sequence"/>
</dbReference>
<keyword evidence="3" id="KW-0804">Transcription</keyword>
<dbReference type="PANTHER" id="PTHR40661">
    <property type="match status" value="1"/>
</dbReference>
<dbReference type="Gene3D" id="2.10.109.10">
    <property type="entry name" value="Umud Fragment, subunit A"/>
    <property type="match status" value="1"/>
</dbReference>
<keyword evidence="6" id="KW-1185">Reference proteome</keyword>
<dbReference type="PANTHER" id="PTHR40661:SF1">
    <property type="entry name" value="HTH CRO_C1-TYPE DOMAIN-CONTAINING PROTEIN"/>
    <property type="match status" value="1"/>
</dbReference>